<dbReference type="EMBL" id="JANQDX010000009">
    <property type="protein sequence ID" value="KAL0919054.1"/>
    <property type="molecule type" value="Genomic_DNA"/>
</dbReference>
<comment type="caution">
    <text evidence="3">The sequence shown here is derived from an EMBL/GenBank/DDBJ whole genome shotgun (WGS) entry which is preliminary data.</text>
</comment>
<keyword evidence="4" id="KW-1185">Reference proteome</keyword>
<reference evidence="3 4" key="1">
    <citation type="journal article" date="2024" name="Plant Biotechnol. J.">
        <title>Dendrobium thyrsiflorum genome and its molecular insights into genes involved in important horticultural traits.</title>
        <authorList>
            <person name="Chen B."/>
            <person name="Wang J.Y."/>
            <person name="Zheng P.J."/>
            <person name="Li K.L."/>
            <person name="Liang Y.M."/>
            <person name="Chen X.F."/>
            <person name="Zhang C."/>
            <person name="Zhao X."/>
            <person name="He X."/>
            <person name="Zhang G.Q."/>
            <person name="Liu Z.J."/>
            <person name="Xu Q."/>
        </authorList>
    </citation>
    <scope>NUCLEOTIDE SEQUENCE [LARGE SCALE GENOMIC DNA]</scope>
    <source>
        <strain evidence="3">GZMU011</strain>
    </source>
</reference>
<evidence type="ECO:0000313" key="3">
    <source>
        <dbReference type="EMBL" id="KAL0919054.1"/>
    </source>
</evidence>
<name>A0ABD0V1G9_DENTH</name>
<feature type="domain" description="Saposin B-type" evidence="2">
    <location>
        <begin position="122"/>
        <end position="163"/>
    </location>
</feature>
<dbReference type="Pfam" id="PF05184">
    <property type="entry name" value="SapB_1"/>
    <property type="match status" value="1"/>
</dbReference>
<organism evidence="3 4">
    <name type="scientific">Dendrobium thyrsiflorum</name>
    <name type="common">Pinecone-like raceme dendrobium</name>
    <name type="synonym">Orchid</name>
    <dbReference type="NCBI Taxonomy" id="117978"/>
    <lineage>
        <taxon>Eukaryota</taxon>
        <taxon>Viridiplantae</taxon>
        <taxon>Streptophyta</taxon>
        <taxon>Embryophyta</taxon>
        <taxon>Tracheophyta</taxon>
        <taxon>Spermatophyta</taxon>
        <taxon>Magnoliopsida</taxon>
        <taxon>Liliopsida</taxon>
        <taxon>Asparagales</taxon>
        <taxon>Orchidaceae</taxon>
        <taxon>Epidendroideae</taxon>
        <taxon>Malaxideae</taxon>
        <taxon>Dendrobiinae</taxon>
        <taxon>Dendrobium</taxon>
    </lineage>
</organism>
<proteinExistence type="predicted"/>
<dbReference type="InterPro" id="IPR008139">
    <property type="entry name" value="SaposinB_dom"/>
</dbReference>
<evidence type="ECO:0000313" key="4">
    <source>
        <dbReference type="Proteomes" id="UP001552299"/>
    </source>
</evidence>
<dbReference type="PROSITE" id="PS50015">
    <property type="entry name" value="SAP_B"/>
    <property type="match status" value="1"/>
</dbReference>
<accession>A0ABD0V1G9</accession>
<gene>
    <name evidence="3" type="ORF">M5K25_011122</name>
</gene>
<protein>
    <recommendedName>
        <fullName evidence="2">Saposin B-type domain-containing protein</fullName>
    </recommendedName>
</protein>
<dbReference type="InterPro" id="IPR007856">
    <property type="entry name" value="SapB_1"/>
</dbReference>
<dbReference type="InterPro" id="IPR011001">
    <property type="entry name" value="Saposin-like"/>
</dbReference>
<sequence>MGVLALTKADEFSFPGLWLSRLYSTTFASGLLQIETINQPHAYLLPIRERSTTSHTSDFRSSNFVRTSPARTPVSVRLSSCEQDSNRSSRIGLCVFNGISSTSAGIKSVVDEQNIDSSSRNADLFCTACELAVVWIKNQLRQNQTEELILNYANEVCLLRLIILHTN</sequence>
<dbReference type="Gene3D" id="1.10.225.10">
    <property type="entry name" value="Saposin-like"/>
    <property type="match status" value="1"/>
</dbReference>
<dbReference type="AlphaFoldDB" id="A0ABD0V1G9"/>
<dbReference type="SUPFAM" id="SSF47862">
    <property type="entry name" value="Saposin"/>
    <property type="match status" value="1"/>
</dbReference>
<keyword evidence="1" id="KW-1015">Disulfide bond</keyword>
<dbReference type="Proteomes" id="UP001552299">
    <property type="component" value="Unassembled WGS sequence"/>
</dbReference>
<evidence type="ECO:0000256" key="1">
    <source>
        <dbReference type="ARBA" id="ARBA00023157"/>
    </source>
</evidence>
<evidence type="ECO:0000259" key="2">
    <source>
        <dbReference type="PROSITE" id="PS50015"/>
    </source>
</evidence>